<accession>A0A1Q9YJZ2</accession>
<dbReference type="RefSeq" id="WP_075885519.1">
    <property type="nucleotide sequence ID" value="NZ_CAMTMS010000023.1"/>
</dbReference>
<dbReference type="InterPro" id="IPR003439">
    <property type="entry name" value="ABC_transporter-like_ATP-bd"/>
</dbReference>
<dbReference type="GO" id="GO:0005524">
    <property type="term" value="F:ATP binding"/>
    <property type="evidence" value="ECO:0007669"/>
    <property type="project" value="UniProtKB-KW"/>
</dbReference>
<dbReference type="PANTHER" id="PTHR42855">
    <property type="entry name" value="ABC TRANSPORTER ATP-BINDING SUBUNIT"/>
    <property type="match status" value="1"/>
</dbReference>
<evidence type="ECO:0000259" key="4">
    <source>
        <dbReference type="PROSITE" id="PS50893"/>
    </source>
</evidence>
<dbReference type="SUPFAM" id="SSF52540">
    <property type="entry name" value="P-loop containing nucleoside triphosphate hydrolases"/>
    <property type="match status" value="2"/>
</dbReference>
<name>A0A1Q9YJZ2_9FIRM</name>
<evidence type="ECO:0000256" key="1">
    <source>
        <dbReference type="ARBA" id="ARBA00022741"/>
    </source>
</evidence>
<gene>
    <name evidence="5" type="ORF">BO223_06785</name>
</gene>
<dbReference type="Pfam" id="PF12848">
    <property type="entry name" value="ABC_tran_Xtn"/>
    <property type="match status" value="1"/>
</dbReference>
<dbReference type="Pfam" id="PF16326">
    <property type="entry name" value="ABC_tran_CTD"/>
    <property type="match status" value="1"/>
</dbReference>
<keyword evidence="2" id="KW-0067">ATP-binding</keyword>
<dbReference type="SMART" id="SM00382">
    <property type="entry name" value="AAA"/>
    <property type="match status" value="2"/>
</dbReference>
<dbReference type="InterPro" id="IPR032781">
    <property type="entry name" value="ABC_tran_Xtn"/>
</dbReference>
<proteinExistence type="predicted"/>
<dbReference type="InterPro" id="IPR037118">
    <property type="entry name" value="Val-tRNA_synth_C_sf"/>
</dbReference>
<dbReference type="Proteomes" id="UP000186758">
    <property type="component" value="Unassembled WGS sequence"/>
</dbReference>
<evidence type="ECO:0000313" key="5">
    <source>
        <dbReference type="EMBL" id="OLU44853.1"/>
    </source>
</evidence>
<dbReference type="Gene3D" id="1.10.287.380">
    <property type="entry name" value="Valyl-tRNA synthetase, C-terminal domain"/>
    <property type="match status" value="1"/>
</dbReference>
<dbReference type="InterPro" id="IPR051309">
    <property type="entry name" value="ABCF_ATPase"/>
</dbReference>
<sequence>MYLTARDITKRWTDRNVLDHIDLTIDQNDRIGLVGANGCGKSTLLQVLAGTESCDGQIERMKGLTMHYLPQDPVFSRETVLEEMKAHAAAQPEAIEEFEISSILSRLGLKDQPIHQLSGGQRKRLALAKALITRCQLLLLDEPTNHLDAEMIEWLENRLRKENQAVLMVTHDRWFLDRTVNQVLELDEGRLYRHDGGYESYLENKAARQEAKQLAAHKLDRLYKQELEWVRAGVQARSTKSRSRLDRFEELRKQRTKVQERSLKLVPMASRLGKKSLAWQDVAFAWPDGPELFHDVSYQMKKQERLGFIGPNGCGKSTLFKVLAGRLKPVKGFVETGETVKTGWFGQGELTDDLSQTVISYIEKTAQTIPWDGQEFTAAQMLEKFLIPRSMQHLPLGRLSGGERRRVYLLKVLMEAPNVLFLDEPTNDLDLVTLDILEDYLDGFPGIVLTVSHDRYFMDRVCDSVFVFQPDGTLRQYMGGYTEYREREKEEKEERKQEQNRRSAQRPRLTKQGLTYMEKKELAALPQQMEELQAAIDSLNEQMGSPMAFEELQVLTEKRDVLENELAQAESRWLELEEKQEGRE</sequence>
<dbReference type="PANTHER" id="PTHR42855:SF1">
    <property type="entry name" value="ABC TRANSPORTER DOMAIN-CONTAINING PROTEIN"/>
    <property type="match status" value="1"/>
</dbReference>
<organism evidence="5 6">
    <name type="scientific">Faecalibaculum rodentium</name>
    <dbReference type="NCBI Taxonomy" id="1702221"/>
    <lineage>
        <taxon>Bacteria</taxon>
        <taxon>Bacillati</taxon>
        <taxon>Bacillota</taxon>
        <taxon>Erysipelotrichia</taxon>
        <taxon>Erysipelotrichales</taxon>
        <taxon>Erysipelotrichaceae</taxon>
        <taxon>Faecalibaculum</taxon>
    </lineage>
</organism>
<dbReference type="CDD" id="cd03221">
    <property type="entry name" value="ABCF_EF-3"/>
    <property type="match status" value="2"/>
</dbReference>
<feature type="domain" description="ABC transporter" evidence="4">
    <location>
        <begin position="277"/>
        <end position="496"/>
    </location>
</feature>
<dbReference type="InterPro" id="IPR032524">
    <property type="entry name" value="ABC_tran_C"/>
</dbReference>
<evidence type="ECO:0000256" key="2">
    <source>
        <dbReference type="ARBA" id="ARBA00022840"/>
    </source>
</evidence>
<evidence type="ECO:0000313" key="6">
    <source>
        <dbReference type="Proteomes" id="UP000186758"/>
    </source>
</evidence>
<dbReference type="AlphaFoldDB" id="A0A1Q9YJZ2"/>
<reference evidence="5 6" key="1">
    <citation type="submission" date="2016-11" db="EMBL/GenBank/DDBJ databases">
        <title>Description of two novel members of the family Erysipelotrichaceae: Ileibacterium lipovorans gen. nov., sp. nov. and Dubosiella newyorkensis, gen. nov., sp. nov.</title>
        <authorList>
            <person name="Cox L.M."/>
            <person name="Sohn J."/>
            <person name="Tyrrell K.L."/>
            <person name="Citron D.M."/>
            <person name="Lawson P.A."/>
            <person name="Patel N.B."/>
            <person name="Iizumi T."/>
            <person name="Perez-Perez G.I."/>
            <person name="Goldstein E.J."/>
            <person name="Blaser M.J."/>
        </authorList>
    </citation>
    <scope>NUCLEOTIDE SEQUENCE [LARGE SCALE GENOMIC DNA]</scope>
    <source>
        <strain evidence="5 6">NYU-BL-K8</strain>
    </source>
</reference>
<dbReference type="Gene3D" id="3.40.50.300">
    <property type="entry name" value="P-loop containing nucleotide triphosphate hydrolases"/>
    <property type="match status" value="2"/>
</dbReference>
<protein>
    <submittedName>
        <fullName evidence="5">ABC transporter</fullName>
    </submittedName>
</protein>
<dbReference type="PROSITE" id="PS50893">
    <property type="entry name" value="ABC_TRANSPORTER_2"/>
    <property type="match status" value="2"/>
</dbReference>
<dbReference type="InterPro" id="IPR027417">
    <property type="entry name" value="P-loop_NTPase"/>
</dbReference>
<dbReference type="EMBL" id="MPJZ01000056">
    <property type="protein sequence ID" value="OLU44853.1"/>
    <property type="molecule type" value="Genomic_DNA"/>
</dbReference>
<feature type="region of interest" description="Disordered" evidence="3">
    <location>
        <begin position="485"/>
        <end position="510"/>
    </location>
</feature>
<dbReference type="GO" id="GO:0003677">
    <property type="term" value="F:DNA binding"/>
    <property type="evidence" value="ECO:0007669"/>
    <property type="project" value="InterPro"/>
</dbReference>
<dbReference type="Pfam" id="PF00005">
    <property type="entry name" value="ABC_tran"/>
    <property type="match status" value="2"/>
</dbReference>
<dbReference type="InterPro" id="IPR017871">
    <property type="entry name" value="ABC_transporter-like_CS"/>
</dbReference>
<feature type="compositionally biased region" description="Basic and acidic residues" evidence="3">
    <location>
        <begin position="485"/>
        <end position="501"/>
    </location>
</feature>
<dbReference type="GO" id="GO:0016887">
    <property type="term" value="F:ATP hydrolysis activity"/>
    <property type="evidence" value="ECO:0007669"/>
    <property type="project" value="InterPro"/>
</dbReference>
<comment type="caution">
    <text evidence="5">The sequence shown here is derived from an EMBL/GenBank/DDBJ whole genome shotgun (WGS) entry which is preliminary data.</text>
</comment>
<dbReference type="PROSITE" id="PS00211">
    <property type="entry name" value="ABC_TRANSPORTER_1"/>
    <property type="match status" value="1"/>
</dbReference>
<keyword evidence="1" id="KW-0547">Nucleotide-binding</keyword>
<feature type="domain" description="ABC transporter" evidence="4">
    <location>
        <begin position="3"/>
        <end position="213"/>
    </location>
</feature>
<evidence type="ECO:0000256" key="3">
    <source>
        <dbReference type="SAM" id="MobiDB-lite"/>
    </source>
</evidence>
<dbReference type="InterPro" id="IPR003593">
    <property type="entry name" value="AAA+_ATPase"/>
</dbReference>